<dbReference type="RefSeq" id="WP_035486227.1">
    <property type="nucleotide sequence ID" value="NZ_CADFGL010000060.1"/>
</dbReference>
<gene>
    <name evidence="1" type="ORF">LMG22037_06364</name>
</gene>
<protein>
    <submittedName>
        <fullName evidence="1">Uncharacterized protein</fullName>
    </submittedName>
</protein>
<name>A0A6J5CNG5_9BURK</name>
<evidence type="ECO:0000313" key="1">
    <source>
        <dbReference type="EMBL" id="CAB3740156.1"/>
    </source>
</evidence>
<accession>A0A6J5CNG5</accession>
<dbReference type="EMBL" id="CADIKB010000064">
    <property type="protein sequence ID" value="CAB3740156.1"/>
    <property type="molecule type" value="Genomic_DNA"/>
</dbReference>
<organism evidence="1 2">
    <name type="scientific">Paraburkholderia phenoliruptrix</name>
    <dbReference type="NCBI Taxonomy" id="252970"/>
    <lineage>
        <taxon>Bacteria</taxon>
        <taxon>Pseudomonadati</taxon>
        <taxon>Pseudomonadota</taxon>
        <taxon>Betaproteobacteria</taxon>
        <taxon>Burkholderiales</taxon>
        <taxon>Burkholderiaceae</taxon>
        <taxon>Paraburkholderia</taxon>
    </lineage>
</organism>
<sequence length="187" mass="20919">MPTPSEDPAGNDDLFSLALYARCESALMWLLVTSDDVGTEAFDRHRSNAFGAASRAGYLYADEPQPALLQDNCEVNDAWHYGVGQREQERREEQKQLELERRIALAAAKDWDALGYRRPEAILADLQSGEHVCVAGHELYPDGQCVFFENAYNVPGIFGDLRELTVADVEHFLTDMAKGEEWGLVPL</sequence>
<proteinExistence type="predicted"/>
<reference evidence="1 2" key="1">
    <citation type="submission" date="2020-04" db="EMBL/GenBank/DDBJ databases">
        <authorList>
            <person name="De Canck E."/>
        </authorList>
    </citation>
    <scope>NUCLEOTIDE SEQUENCE [LARGE SCALE GENOMIC DNA]</scope>
    <source>
        <strain evidence="1 2">LMG 22037</strain>
    </source>
</reference>
<dbReference type="AlphaFoldDB" id="A0A6J5CNG5"/>
<dbReference type="Proteomes" id="UP000494249">
    <property type="component" value="Unassembled WGS sequence"/>
</dbReference>
<evidence type="ECO:0000313" key="2">
    <source>
        <dbReference type="Proteomes" id="UP000494249"/>
    </source>
</evidence>